<dbReference type="AlphaFoldDB" id="A0A919RIL0"/>
<sequence length="195" mass="22525">MLKYAKEIADAAKRFGVNKYALTATMLYENQFTHFEVKYGKAVWLASFLANAATLKPQNASVGVSQLEIYRVKQLMNDRDLKKHFTAKERSMSTVQIYNRLTQDPEYSIKMAAARMTYVKREFGLDDWMATIAYCGCASSNRANFRRWVASGYQSAFAPSKEAQKRYNKMFAKNGISGRAFEYWNCVDNKCWWLT</sequence>
<comment type="caution">
    <text evidence="1">The sequence shown here is derived from an EMBL/GenBank/DDBJ whole genome shotgun (WGS) entry which is preliminary data.</text>
</comment>
<dbReference type="Gene3D" id="1.10.530.10">
    <property type="match status" value="1"/>
</dbReference>
<evidence type="ECO:0000313" key="2">
    <source>
        <dbReference type="Proteomes" id="UP000606172"/>
    </source>
</evidence>
<gene>
    <name evidence="1" type="ORF">Ssi02_27600</name>
</gene>
<reference evidence="1" key="1">
    <citation type="submission" date="2021-01" db="EMBL/GenBank/DDBJ databases">
        <title>Whole genome shotgun sequence of Sinosporangium siamense NBRC 109515.</title>
        <authorList>
            <person name="Komaki H."/>
            <person name="Tamura T."/>
        </authorList>
    </citation>
    <scope>NUCLEOTIDE SEQUENCE</scope>
    <source>
        <strain evidence="1">NBRC 109515</strain>
    </source>
</reference>
<keyword evidence="2" id="KW-1185">Reference proteome</keyword>
<evidence type="ECO:0008006" key="3">
    <source>
        <dbReference type="Google" id="ProtNLM"/>
    </source>
</evidence>
<dbReference type="RefSeq" id="WP_204025434.1">
    <property type="nucleotide sequence ID" value="NZ_BOOW01000018.1"/>
</dbReference>
<name>A0A919RIL0_9ACTN</name>
<protein>
    <recommendedName>
        <fullName evidence="3">Transglycosylase SLT domain-containing protein</fullName>
    </recommendedName>
</protein>
<accession>A0A919RIL0</accession>
<dbReference type="EMBL" id="BOOW01000018">
    <property type="protein sequence ID" value="GII92529.1"/>
    <property type="molecule type" value="Genomic_DNA"/>
</dbReference>
<dbReference type="Proteomes" id="UP000606172">
    <property type="component" value="Unassembled WGS sequence"/>
</dbReference>
<proteinExistence type="predicted"/>
<evidence type="ECO:0000313" key="1">
    <source>
        <dbReference type="EMBL" id="GII92529.1"/>
    </source>
</evidence>
<organism evidence="1 2">
    <name type="scientific">Sinosporangium siamense</name>
    <dbReference type="NCBI Taxonomy" id="1367973"/>
    <lineage>
        <taxon>Bacteria</taxon>
        <taxon>Bacillati</taxon>
        <taxon>Actinomycetota</taxon>
        <taxon>Actinomycetes</taxon>
        <taxon>Streptosporangiales</taxon>
        <taxon>Streptosporangiaceae</taxon>
        <taxon>Sinosporangium</taxon>
    </lineage>
</organism>